<dbReference type="Proteomes" id="UP000319210">
    <property type="component" value="Unassembled WGS sequence"/>
</dbReference>
<feature type="compositionally biased region" description="Polar residues" evidence="1">
    <location>
        <begin position="165"/>
        <end position="192"/>
    </location>
</feature>
<evidence type="ECO:0000313" key="4">
    <source>
        <dbReference type="Proteomes" id="UP000319210"/>
    </source>
</evidence>
<reference evidence="3 4" key="1">
    <citation type="submission" date="2019-06" db="EMBL/GenBank/DDBJ databases">
        <title>Whole genome shotgun sequence of Streptomyces cacaoi subsp. cacaoi NBRC 12748.</title>
        <authorList>
            <person name="Hosoyama A."/>
            <person name="Uohara A."/>
            <person name="Ohji S."/>
            <person name="Ichikawa N."/>
        </authorList>
    </citation>
    <scope>NUCLEOTIDE SEQUENCE [LARGE SCALE GENOMIC DNA]</scope>
    <source>
        <strain evidence="3 4">NBRC 12748</strain>
    </source>
</reference>
<dbReference type="RefSeq" id="WP_141275689.1">
    <property type="nucleotide sequence ID" value="NZ_BJMM01000035.1"/>
</dbReference>
<dbReference type="AlphaFoldDB" id="A0A4Y3R570"/>
<organism evidence="3 4">
    <name type="scientific">Streptomyces cacaoi</name>
    <dbReference type="NCBI Taxonomy" id="1898"/>
    <lineage>
        <taxon>Bacteria</taxon>
        <taxon>Bacillati</taxon>
        <taxon>Actinomycetota</taxon>
        <taxon>Actinomycetes</taxon>
        <taxon>Kitasatosporales</taxon>
        <taxon>Streptomycetaceae</taxon>
        <taxon>Streptomyces</taxon>
    </lineage>
</organism>
<feature type="compositionally biased region" description="Low complexity" evidence="1">
    <location>
        <begin position="228"/>
        <end position="242"/>
    </location>
</feature>
<proteinExistence type="predicted"/>
<feature type="signal peptide" evidence="2">
    <location>
        <begin position="1"/>
        <end position="26"/>
    </location>
</feature>
<keyword evidence="2" id="KW-0732">Signal</keyword>
<feature type="chain" id="PRO_5021482614" evidence="2">
    <location>
        <begin position="27"/>
        <end position="242"/>
    </location>
</feature>
<keyword evidence="4" id="KW-1185">Reference proteome</keyword>
<evidence type="ECO:0000313" key="3">
    <source>
        <dbReference type="EMBL" id="GEB52712.1"/>
    </source>
</evidence>
<evidence type="ECO:0000256" key="1">
    <source>
        <dbReference type="SAM" id="MobiDB-lite"/>
    </source>
</evidence>
<comment type="caution">
    <text evidence="3">The sequence shown here is derived from an EMBL/GenBank/DDBJ whole genome shotgun (WGS) entry which is preliminary data.</text>
</comment>
<sequence length="242" mass="23649">MSSSLRRGTLAASTLALAVATLTACGAGNDAQTLEIKPDNAAAHVGDIKIQNVNVVTGTKGGDAATVTARVFNEGKKDQTLEAVTLKGTRAKLSPAKGEKKLVVPAGGSLMLGGKNNAAALLEDAKAAGVKDGNAQPVTFDLSSTGAVKLRATVVPATHAYESVGPTSKPSQSPSGSPDESASPGEGQSESPGANGGGENADRADDANNADKPGRGQEAQGAEGGAGASSDAGDASGAHAGH</sequence>
<dbReference type="EMBL" id="BJMM01000035">
    <property type="protein sequence ID" value="GEB52712.1"/>
    <property type="molecule type" value="Genomic_DNA"/>
</dbReference>
<name>A0A4Y3R570_STRCI</name>
<dbReference type="OrthoDB" id="3824824at2"/>
<accession>A0A4Y3R570</accession>
<gene>
    <name evidence="3" type="ORF">SCA03_52630</name>
</gene>
<evidence type="ECO:0000256" key="2">
    <source>
        <dbReference type="SAM" id="SignalP"/>
    </source>
</evidence>
<feature type="region of interest" description="Disordered" evidence="1">
    <location>
        <begin position="161"/>
        <end position="242"/>
    </location>
</feature>
<keyword evidence="3" id="KW-0449">Lipoprotein</keyword>
<dbReference type="PROSITE" id="PS51257">
    <property type="entry name" value="PROKAR_LIPOPROTEIN"/>
    <property type="match status" value="1"/>
</dbReference>
<protein>
    <submittedName>
        <fullName evidence="3">Lipoprotein</fullName>
    </submittedName>
</protein>